<protein>
    <recommendedName>
        <fullName evidence="6 7">Phosphopentomutase</fullName>
        <ecNumber evidence="6 7">5.4.2.7</ecNumber>
    </recommendedName>
    <alternativeName>
        <fullName evidence="6">Phosphodeoxyribomutase</fullName>
    </alternativeName>
</protein>
<proteinExistence type="inferred from homology"/>
<feature type="binding site" evidence="6">
    <location>
        <position position="333"/>
    </location>
    <ligand>
        <name>Mn(2+)</name>
        <dbReference type="ChEBI" id="CHEBI:29035"/>
        <label>1</label>
    </ligand>
</feature>
<comment type="subcellular location">
    <subcellularLocation>
        <location evidence="6">Cytoplasm</location>
    </subcellularLocation>
</comment>
<accession>A0A0R1WGE5</accession>
<dbReference type="NCBIfam" id="TIGR01696">
    <property type="entry name" value="deoB"/>
    <property type="match status" value="1"/>
</dbReference>
<dbReference type="SUPFAM" id="SSF143856">
    <property type="entry name" value="DeoB insert domain-like"/>
    <property type="match status" value="1"/>
</dbReference>
<gene>
    <name evidence="6" type="primary">deoB</name>
    <name evidence="9" type="ORF">FC49_GL000188</name>
</gene>
<evidence type="ECO:0000256" key="3">
    <source>
        <dbReference type="ARBA" id="ARBA00022723"/>
    </source>
</evidence>
<dbReference type="PANTHER" id="PTHR21110">
    <property type="entry name" value="PHOSPHOPENTOMUTASE"/>
    <property type="match status" value="1"/>
</dbReference>
<comment type="pathway">
    <text evidence="6">Carbohydrate degradation; 2-deoxy-D-ribose 1-phosphate degradation; D-glyceraldehyde 3-phosphate and acetaldehyde from 2-deoxy-alpha-D-ribose 1-phosphate: step 1/2.</text>
</comment>
<keyword evidence="4 6" id="KW-0464">Manganese</keyword>
<dbReference type="AlphaFoldDB" id="A0A0R1WGE5"/>
<evidence type="ECO:0000256" key="6">
    <source>
        <dbReference type="HAMAP-Rule" id="MF_00740"/>
    </source>
</evidence>
<dbReference type="GO" id="GO:0009117">
    <property type="term" value="P:nucleotide metabolic process"/>
    <property type="evidence" value="ECO:0007669"/>
    <property type="project" value="UniProtKB-UniRule"/>
</dbReference>
<evidence type="ECO:0000259" key="8">
    <source>
        <dbReference type="Pfam" id="PF01676"/>
    </source>
</evidence>
<dbReference type="InterPro" id="IPR017850">
    <property type="entry name" value="Alkaline_phosphatase_core_sf"/>
</dbReference>
<dbReference type="UniPathway" id="UPA00087">
    <property type="reaction ID" value="UER00173"/>
</dbReference>
<feature type="binding site" evidence="6">
    <location>
        <position position="334"/>
    </location>
    <ligand>
        <name>Mn(2+)</name>
        <dbReference type="ChEBI" id="CHEBI:29035"/>
        <label>1</label>
    </ligand>
</feature>
<dbReference type="PIRSF" id="PIRSF001491">
    <property type="entry name" value="Ppentomutase"/>
    <property type="match status" value="1"/>
</dbReference>
<dbReference type="Proteomes" id="UP000050973">
    <property type="component" value="Unassembled WGS sequence"/>
</dbReference>
<comment type="cofactor">
    <cofactor evidence="6">
        <name>Mn(2+)</name>
        <dbReference type="ChEBI" id="CHEBI:29035"/>
    </cofactor>
    <text evidence="6">Binds 2 manganese ions.</text>
</comment>
<dbReference type="EC" id="5.4.2.7" evidence="6 7"/>
<sequence>MDYQKYKRVLGIVLDSVGTGAAADAAQYGDLGADTLGHVGVAYHGQLHLPNLARLGISNLRDQPILGIAPAKAPLGYQGKMAEISAGKDSMDGHWEMMGLPVKQPLATFPQGFPAEIIRKLEEFSGRQVIVNRPYSGTDVIHDYGEQQMDTGALIVYTSGDSVMQIAAHEDVIPLAELYRICQYARTLLNGPDNIVGRVIARPYIGPDKDHFTRTANRRDFSLEPTGETAIDKLHQAGWDTIAIGKTNDIFSGRGFGQAFHNENNMDGMDHVDEVMGQDFTGFCFTNLVDFDAMYGHRRDPIGFGQALMDFDQRLGTVLDQLHDDDLLVITADHGNDPGFTGTDHTRENVPLLVYSPSMQGHGTLGTRATFADFGATVLENFNLPAGRYGSSFLSQLQ</sequence>
<comment type="similarity">
    <text evidence="1 6">Belongs to the phosphopentomutase family.</text>
</comment>
<feature type="binding site" evidence="6">
    <location>
        <position position="345"/>
    </location>
    <ligand>
        <name>Mn(2+)</name>
        <dbReference type="ChEBI" id="CHEBI:29035"/>
        <label>2</label>
    </ligand>
</feature>
<comment type="caution">
    <text evidence="9">The sequence shown here is derived from an EMBL/GenBank/DDBJ whole genome shotgun (WGS) entry which is preliminary data.</text>
</comment>
<dbReference type="GO" id="GO:0006018">
    <property type="term" value="P:2-deoxyribose 1-phosphate catabolic process"/>
    <property type="evidence" value="ECO:0007669"/>
    <property type="project" value="UniProtKB-UniRule"/>
</dbReference>
<dbReference type="GO" id="GO:0000287">
    <property type="term" value="F:magnesium ion binding"/>
    <property type="evidence" value="ECO:0007669"/>
    <property type="project" value="UniProtKB-UniRule"/>
</dbReference>
<dbReference type="Gene3D" id="3.40.720.10">
    <property type="entry name" value="Alkaline Phosphatase, subunit A"/>
    <property type="match status" value="1"/>
</dbReference>
<evidence type="ECO:0000313" key="9">
    <source>
        <dbReference type="EMBL" id="KRM17026.1"/>
    </source>
</evidence>
<dbReference type="PANTHER" id="PTHR21110:SF0">
    <property type="entry name" value="PHOSPHOPENTOMUTASE"/>
    <property type="match status" value="1"/>
</dbReference>
<dbReference type="Pfam" id="PF01676">
    <property type="entry name" value="Metalloenzyme"/>
    <property type="match status" value="1"/>
</dbReference>
<dbReference type="GO" id="GO:0043094">
    <property type="term" value="P:metabolic compound salvage"/>
    <property type="evidence" value="ECO:0007669"/>
    <property type="project" value="UniProtKB-UniRule"/>
</dbReference>
<evidence type="ECO:0000256" key="2">
    <source>
        <dbReference type="ARBA" id="ARBA00022490"/>
    </source>
</evidence>
<dbReference type="GO" id="GO:0030145">
    <property type="term" value="F:manganese ion binding"/>
    <property type="evidence" value="ECO:0007669"/>
    <property type="project" value="UniProtKB-UniRule"/>
</dbReference>
<dbReference type="RefSeq" id="WP_003711814.1">
    <property type="nucleotide sequence ID" value="NZ_AZGE01000001.1"/>
</dbReference>
<dbReference type="EMBL" id="AZGE01000001">
    <property type="protein sequence ID" value="KRM17026.1"/>
    <property type="molecule type" value="Genomic_DNA"/>
</dbReference>
<keyword evidence="5 6" id="KW-0413">Isomerase</keyword>
<dbReference type="GO" id="GO:0005829">
    <property type="term" value="C:cytosol"/>
    <property type="evidence" value="ECO:0007669"/>
    <property type="project" value="TreeGrafter"/>
</dbReference>
<dbReference type="GO" id="GO:0008973">
    <property type="term" value="F:phosphopentomutase activity"/>
    <property type="evidence" value="ECO:0007669"/>
    <property type="project" value="UniProtKB-UniRule"/>
</dbReference>
<dbReference type="GO" id="GO:0006015">
    <property type="term" value="P:5-phosphoribose 1-diphosphate biosynthetic process"/>
    <property type="evidence" value="ECO:0007669"/>
    <property type="project" value="UniProtKB-UniPathway"/>
</dbReference>
<keyword evidence="3 6" id="KW-0479">Metal-binding</keyword>
<keyword evidence="2 6" id="KW-0963">Cytoplasm</keyword>
<evidence type="ECO:0000256" key="7">
    <source>
        <dbReference type="NCBIfam" id="TIGR01696"/>
    </source>
</evidence>
<comment type="catalytic activity">
    <reaction evidence="6">
        <text>alpha-D-ribose 1-phosphate = D-ribose 5-phosphate</text>
        <dbReference type="Rhea" id="RHEA:18793"/>
        <dbReference type="ChEBI" id="CHEBI:57720"/>
        <dbReference type="ChEBI" id="CHEBI:78346"/>
        <dbReference type="EC" id="5.4.2.7"/>
    </reaction>
</comment>
<evidence type="ECO:0000256" key="4">
    <source>
        <dbReference type="ARBA" id="ARBA00023211"/>
    </source>
</evidence>
<feature type="binding site" evidence="6">
    <location>
        <position position="15"/>
    </location>
    <ligand>
        <name>Mn(2+)</name>
        <dbReference type="ChEBI" id="CHEBI:29035"/>
        <label>1</label>
    </ligand>
</feature>
<dbReference type="PATRIC" id="fig|1423779.3.peg.191"/>
<evidence type="ECO:0000313" key="10">
    <source>
        <dbReference type="Proteomes" id="UP000050973"/>
    </source>
</evidence>
<dbReference type="InterPro" id="IPR010045">
    <property type="entry name" value="DeoB"/>
</dbReference>
<reference evidence="9 10" key="1">
    <citation type="journal article" date="2015" name="Genome Announc.">
        <title>Expanding the biotechnology potential of lactobacilli through comparative genomics of 213 strains and associated genera.</title>
        <authorList>
            <person name="Sun Z."/>
            <person name="Harris H.M."/>
            <person name="McCann A."/>
            <person name="Guo C."/>
            <person name="Argimon S."/>
            <person name="Zhang W."/>
            <person name="Yang X."/>
            <person name="Jeffery I.B."/>
            <person name="Cooney J.C."/>
            <person name="Kagawa T.F."/>
            <person name="Liu W."/>
            <person name="Song Y."/>
            <person name="Salvetti E."/>
            <person name="Wrobel A."/>
            <person name="Rasinkangas P."/>
            <person name="Parkhill J."/>
            <person name="Rea M.C."/>
            <person name="O'Sullivan O."/>
            <person name="Ritari J."/>
            <person name="Douillard F.P."/>
            <person name="Paul Ross R."/>
            <person name="Yang R."/>
            <person name="Briner A.E."/>
            <person name="Felis G.E."/>
            <person name="de Vos W.M."/>
            <person name="Barrangou R."/>
            <person name="Klaenhammer T.R."/>
            <person name="Caufield P.W."/>
            <person name="Cui Y."/>
            <person name="Zhang H."/>
            <person name="O'Toole P.W."/>
        </authorList>
    </citation>
    <scope>NUCLEOTIDE SEQUENCE [LARGE SCALE GENOMIC DNA]</scope>
    <source>
        <strain evidence="9 10">DSM 4864</strain>
    </source>
</reference>
<organism evidence="9 10">
    <name type="scientific">Limosilactobacillus oris DSM 4864</name>
    <dbReference type="NCBI Taxonomy" id="1423779"/>
    <lineage>
        <taxon>Bacteria</taxon>
        <taxon>Bacillati</taxon>
        <taxon>Bacillota</taxon>
        <taxon>Bacilli</taxon>
        <taxon>Lactobacillales</taxon>
        <taxon>Lactobacillaceae</taxon>
        <taxon>Limosilactobacillus</taxon>
    </lineage>
</organism>
<dbReference type="InterPro" id="IPR006124">
    <property type="entry name" value="Metalloenzyme"/>
</dbReference>
<comment type="function">
    <text evidence="6">Isomerase that catalyzes the conversion of deoxy-ribose 1-phosphate (dRib-1-P) and ribose 1-phosphate (Rib-1-P) to deoxy-ribose 5-phosphate (dRib-5-P) and ribose 5-phosphate (Rib-5-P), respectively.</text>
</comment>
<dbReference type="InterPro" id="IPR024052">
    <property type="entry name" value="Phosphopentomutase_DeoB_cap_sf"/>
</dbReference>
<evidence type="ECO:0000256" key="1">
    <source>
        <dbReference type="ARBA" id="ARBA00010373"/>
    </source>
</evidence>
<feature type="domain" description="Metalloenzyme" evidence="8">
    <location>
        <begin position="7"/>
        <end position="385"/>
    </location>
</feature>
<dbReference type="Gene3D" id="3.30.70.1250">
    <property type="entry name" value="Phosphopentomutase"/>
    <property type="match status" value="1"/>
</dbReference>
<evidence type="ECO:0000256" key="5">
    <source>
        <dbReference type="ARBA" id="ARBA00023235"/>
    </source>
</evidence>
<name>A0A0R1WGE5_9LACO</name>
<feature type="binding site" evidence="6">
    <location>
        <position position="292"/>
    </location>
    <ligand>
        <name>Mn(2+)</name>
        <dbReference type="ChEBI" id="CHEBI:29035"/>
        <label>2</label>
    </ligand>
</feature>
<dbReference type="CDD" id="cd16009">
    <property type="entry name" value="PPM"/>
    <property type="match status" value="1"/>
</dbReference>
<dbReference type="SUPFAM" id="SSF53649">
    <property type="entry name" value="Alkaline phosphatase-like"/>
    <property type="match status" value="1"/>
</dbReference>
<dbReference type="HAMAP" id="MF_00740">
    <property type="entry name" value="Phosphopentomut"/>
    <property type="match status" value="1"/>
</dbReference>
<comment type="catalytic activity">
    <reaction evidence="6">
        <text>2-deoxy-alpha-D-ribose 1-phosphate = 2-deoxy-D-ribose 5-phosphate</text>
        <dbReference type="Rhea" id="RHEA:27658"/>
        <dbReference type="ChEBI" id="CHEBI:57259"/>
        <dbReference type="ChEBI" id="CHEBI:62877"/>
        <dbReference type="EC" id="5.4.2.7"/>
    </reaction>
</comment>
<dbReference type="NCBIfam" id="NF003766">
    <property type="entry name" value="PRK05362.1"/>
    <property type="match status" value="1"/>
</dbReference>
<feature type="binding site" evidence="6">
    <location>
        <position position="297"/>
    </location>
    <ligand>
        <name>Mn(2+)</name>
        <dbReference type="ChEBI" id="CHEBI:29035"/>
        <label>2</label>
    </ligand>
</feature>
<dbReference type="FunFam" id="3.30.70.1250:FF:000001">
    <property type="entry name" value="Phosphopentomutase"/>
    <property type="match status" value="1"/>
</dbReference>